<dbReference type="OrthoDB" id="290295at2157"/>
<dbReference type="EMBL" id="CP058910">
    <property type="protein sequence ID" value="QLH77723.1"/>
    <property type="molecule type" value="Genomic_DNA"/>
</dbReference>
<dbReference type="InterPro" id="IPR043870">
    <property type="entry name" value="DUF5830"/>
</dbReference>
<dbReference type="AlphaFoldDB" id="A0A7D5P006"/>
<organism evidence="1 2">
    <name type="scientific">Halosimplex rubrum</name>
    <dbReference type="NCBI Taxonomy" id="869889"/>
    <lineage>
        <taxon>Archaea</taxon>
        <taxon>Methanobacteriati</taxon>
        <taxon>Methanobacteriota</taxon>
        <taxon>Stenosarchaea group</taxon>
        <taxon>Halobacteria</taxon>
        <taxon>Halobacteriales</taxon>
        <taxon>Haloarculaceae</taxon>
        <taxon>Halosimplex</taxon>
    </lineage>
</organism>
<sequence>MDDRVELGVELLAHLEHAELSLAEAVDRIETVTSDPAVTREILETAERRGVIDREGDTVVPTTGDYVSFDGGDVVSEEGEFTCQRCGAGITTGYFIELDAGDHGPFGSSCIRKVTGRDED</sequence>
<dbReference type="GeneID" id="56078318"/>
<dbReference type="Proteomes" id="UP000509667">
    <property type="component" value="Chromosome"/>
</dbReference>
<gene>
    <name evidence="1" type="ORF">HZS55_10605</name>
</gene>
<reference evidence="1 2" key="1">
    <citation type="submission" date="2020-07" db="EMBL/GenBank/DDBJ databases">
        <title>Halosimplex pelagicum sp. nov. and Halosimplex rubrum sp. nov., isolated from salted brown alga Laminaria, and emended description of the genus Halosimplex.</title>
        <authorList>
            <person name="Cui H."/>
        </authorList>
    </citation>
    <scope>NUCLEOTIDE SEQUENCE [LARGE SCALE GENOMIC DNA]</scope>
    <source>
        <strain evidence="1 2">R27</strain>
    </source>
</reference>
<evidence type="ECO:0000313" key="2">
    <source>
        <dbReference type="Proteomes" id="UP000509667"/>
    </source>
</evidence>
<evidence type="ECO:0000313" key="1">
    <source>
        <dbReference type="EMBL" id="QLH77723.1"/>
    </source>
</evidence>
<dbReference type="Pfam" id="PF19148">
    <property type="entry name" value="DUF5830"/>
    <property type="match status" value="1"/>
</dbReference>
<keyword evidence="2" id="KW-1185">Reference proteome</keyword>
<protein>
    <submittedName>
        <fullName evidence="1">MarR family transcriptional regulator</fullName>
    </submittedName>
</protein>
<dbReference type="RefSeq" id="WP_179911643.1">
    <property type="nucleotide sequence ID" value="NZ_CP058910.1"/>
</dbReference>
<dbReference type="KEGG" id="hrr:HZS55_10605"/>
<accession>A0A7D5P006</accession>
<name>A0A7D5P006_9EURY</name>
<proteinExistence type="predicted"/>